<reference evidence="3" key="1">
    <citation type="journal article" date="2019" name="Int. J. Syst. Evol. Microbiol.">
        <title>The Global Catalogue of Microorganisms (GCM) 10K type strain sequencing project: providing services to taxonomists for standard genome sequencing and annotation.</title>
        <authorList>
            <consortium name="The Broad Institute Genomics Platform"/>
            <consortium name="The Broad Institute Genome Sequencing Center for Infectious Disease"/>
            <person name="Wu L."/>
            <person name="Ma J."/>
        </authorList>
    </citation>
    <scope>NUCLEOTIDE SEQUENCE [LARGE SCALE GENOMIC DNA]</scope>
    <source>
        <strain evidence="3">JCM 30346</strain>
    </source>
</reference>
<evidence type="ECO:0008006" key="4">
    <source>
        <dbReference type="Google" id="ProtNLM"/>
    </source>
</evidence>
<evidence type="ECO:0000256" key="1">
    <source>
        <dbReference type="SAM" id="MobiDB-lite"/>
    </source>
</evidence>
<dbReference type="Gene3D" id="2.120.10.30">
    <property type="entry name" value="TolB, C-terminal domain"/>
    <property type="match status" value="1"/>
</dbReference>
<accession>A0ABW1NR75</accession>
<dbReference type="EMBL" id="JBHSRF010000060">
    <property type="protein sequence ID" value="MFC6085368.1"/>
    <property type="molecule type" value="Genomic_DNA"/>
</dbReference>
<protein>
    <recommendedName>
        <fullName evidence="4">Serine/threonine protein kinase</fullName>
    </recommendedName>
</protein>
<feature type="compositionally biased region" description="Pro residues" evidence="1">
    <location>
        <begin position="47"/>
        <end position="65"/>
    </location>
</feature>
<keyword evidence="3" id="KW-1185">Reference proteome</keyword>
<feature type="compositionally biased region" description="Basic and acidic residues" evidence="1">
    <location>
        <begin position="33"/>
        <end position="45"/>
    </location>
</feature>
<name>A0ABW1NR75_9ACTN</name>
<feature type="compositionally biased region" description="Low complexity" evidence="1">
    <location>
        <begin position="100"/>
        <end position="121"/>
    </location>
</feature>
<feature type="region of interest" description="Disordered" evidence="1">
    <location>
        <begin position="195"/>
        <end position="261"/>
    </location>
</feature>
<organism evidence="2 3">
    <name type="scientific">Sphaerisporangium aureirubrum</name>
    <dbReference type="NCBI Taxonomy" id="1544736"/>
    <lineage>
        <taxon>Bacteria</taxon>
        <taxon>Bacillati</taxon>
        <taxon>Actinomycetota</taxon>
        <taxon>Actinomycetes</taxon>
        <taxon>Streptosporangiales</taxon>
        <taxon>Streptosporangiaceae</taxon>
        <taxon>Sphaerisporangium</taxon>
    </lineage>
</organism>
<dbReference type="Proteomes" id="UP001596137">
    <property type="component" value="Unassembled WGS sequence"/>
</dbReference>
<feature type="region of interest" description="Disordered" evidence="1">
    <location>
        <begin position="1"/>
        <end position="162"/>
    </location>
</feature>
<comment type="caution">
    <text evidence="2">The sequence shown here is derived from an EMBL/GenBank/DDBJ whole genome shotgun (WGS) entry which is preliminary data.</text>
</comment>
<dbReference type="SUPFAM" id="SSF69304">
    <property type="entry name" value="Tricorn protease N-terminal domain"/>
    <property type="match status" value="1"/>
</dbReference>
<sequence length="543" mass="57699">AGPRHEPAPARREVPAQQHDPARREVPAQQYEPTRRYDPAARSRESAPPPPAWAHPLPAPPPQAPTRPLEGAGHGPAQPSGPAAHLPAATQPAPQGLGRPAQQTQPPGQAAQFPGPTRPLAGPGGQPYPAPPGQGPAAPSWQQGGAGTPPTWPGANGERPSRRGPLIAAAAAAAVLVVAGGGYLIAQNLSGGPGGVTASGTPGPQLTPERYGPSTGRSADAGSDTPQGSASPGGQAGVASRPADPGATPPPATRQIKLPDSTITVHENDADPIKLTAYSLDYGKQVYIRHRGENVFLRTRSYFEYIVSDDGRMALATKTLYTRDHYSTVALVDRADNRSSTIKIAKAPVYPIYPQWSPDGTKVLVSLNKAVGDSSEGWGFAIVDIARKRAKVVHITEKDVGRWSYFWRGDGQAVGTWAIKGSTERIRFYDLNGTVLQTLLDVGSPLTVEGDDVSPAGTQFMTSCTGTDEICVWSANGEERARIPFASERLIGWYDEWHIAGWRKTDDGYEAVVFDFKGQVSRLLATAKAGEYKKQYLRYTRGV</sequence>
<dbReference type="InterPro" id="IPR011042">
    <property type="entry name" value="6-blade_b-propeller_TolB-like"/>
</dbReference>
<evidence type="ECO:0000313" key="3">
    <source>
        <dbReference type="Proteomes" id="UP001596137"/>
    </source>
</evidence>
<proteinExistence type="predicted"/>
<evidence type="ECO:0000313" key="2">
    <source>
        <dbReference type="EMBL" id="MFC6085368.1"/>
    </source>
</evidence>
<feature type="non-terminal residue" evidence="2">
    <location>
        <position position="1"/>
    </location>
</feature>
<feature type="compositionally biased region" description="Basic and acidic residues" evidence="1">
    <location>
        <begin position="1"/>
        <end position="26"/>
    </location>
</feature>
<gene>
    <name evidence="2" type="ORF">ACFP1K_29670</name>
</gene>